<organism evidence="6 7">
    <name type="scientific">Candidatus Doriopsillibacter californiensis</name>
    <dbReference type="NCBI Taxonomy" id="2970740"/>
    <lineage>
        <taxon>Bacteria</taxon>
        <taxon>Pseudomonadati</taxon>
        <taxon>Pseudomonadota</taxon>
        <taxon>Gammaproteobacteria</taxon>
        <taxon>Candidatus Tethybacterales</taxon>
        <taxon>Candidatus Persebacteraceae</taxon>
        <taxon>Candidatus Doriopsillibacter</taxon>
    </lineage>
</organism>
<evidence type="ECO:0000313" key="6">
    <source>
        <dbReference type="EMBL" id="MDM5147080.1"/>
    </source>
</evidence>
<accession>A0ABT7QK86</accession>
<dbReference type="InterPro" id="IPR052714">
    <property type="entry name" value="MFS_Exporter"/>
</dbReference>
<feature type="transmembrane region" description="Helical" evidence="4">
    <location>
        <begin position="274"/>
        <end position="292"/>
    </location>
</feature>
<reference evidence="6" key="1">
    <citation type="submission" date="2022-08" db="EMBL/GenBank/DDBJ databases">
        <authorList>
            <person name="Dzunkova M."/>
            <person name="La Clair J."/>
            <person name="Tyml T."/>
            <person name="Doud D."/>
            <person name="Schulz F."/>
            <person name="Piquer S."/>
            <person name="Porcel Sanchis D."/>
            <person name="Osborn A."/>
            <person name="Robinson D."/>
            <person name="Louie K.B."/>
            <person name="Bowen B.P."/>
            <person name="Bowers R."/>
            <person name="Lee J."/>
            <person name="Arnau Llombart V."/>
            <person name="Diaz Villanueva W."/>
            <person name="Gosliner T."/>
            <person name="Northen T."/>
            <person name="Cheng J.-F."/>
            <person name="Burkart M.D."/>
            <person name="Woyke T."/>
        </authorList>
    </citation>
    <scope>NUCLEOTIDE SEQUENCE</scope>
    <source>
        <strain evidence="6">Df01</strain>
    </source>
</reference>
<dbReference type="SUPFAM" id="SSF103473">
    <property type="entry name" value="MFS general substrate transporter"/>
    <property type="match status" value="1"/>
</dbReference>
<keyword evidence="1 4" id="KW-0812">Transmembrane</keyword>
<reference evidence="6" key="2">
    <citation type="journal article" date="2023" name="Microbiome">
        <title>Synthase-selected sorting approach identifies a beta-lactone synthase in a nudibranch symbiotic bacterium.</title>
        <authorList>
            <person name="Dzunkova M."/>
            <person name="La Clair J.J."/>
            <person name="Tyml T."/>
            <person name="Doud D."/>
            <person name="Schulz F."/>
            <person name="Piquer-Esteban S."/>
            <person name="Porcel Sanchis D."/>
            <person name="Osborn A."/>
            <person name="Robinson D."/>
            <person name="Louie K.B."/>
            <person name="Bowen B.P."/>
            <person name="Bowers R.M."/>
            <person name="Lee J."/>
            <person name="Arnau V."/>
            <person name="Diaz-Villanueva W."/>
            <person name="Stepanauskas R."/>
            <person name="Gosliner T."/>
            <person name="Date S.V."/>
            <person name="Northen T.R."/>
            <person name="Cheng J.F."/>
            <person name="Burkart M.D."/>
            <person name="Woyke T."/>
        </authorList>
    </citation>
    <scope>NUCLEOTIDE SEQUENCE</scope>
    <source>
        <strain evidence="6">Df01</strain>
    </source>
</reference>
<feature type="transmembrane region" description="Helical" evidence="4">
    <location>
        <begin position="244"/>
        <end position="262"/>
    </location>
</feature>
<feature type="transmembrane region" description="Helical" evidence="4">
    <location>
        <begin position="298"/>
        <end position="317"/>
    </location>
</feature>
<name>A0ABT7QK86_9GAMM</name>
<feature type="transmembrane region" description="Helical" evidence="4">
    <location>
        <begin position="97"/>
        <end position="118"/>
    </location>
</feature>
<comment type="caution">
    <text evidence="6">The sequence shown here is derived from an EMBL/GenBank/DDBJ whole genome shotgun (WGS) entry which is preliminary data.</text>
</comment>
<proteinExistence type="predicted"/>
<feature type="transmembrane region" description="Helical" evidence="4">
    <location>
        <begin position="130"/>
        <end position="151"/>
    </location>
</feature>
<sequence>MSKFLTLAFYFFATFLQAGTYGLTFLLPLLFREFGANEKDVGNVLMATTIATLVTIYFLGHVTAMLGRVNTIGLASIIIAVSLFLFGYLSVIGPMHYLAGIFLGIGWAMFYVLTPVVLTEITKKSERIRIFTLLSIFIMAGFGLSPVLGNYLVKAGYAINITFTISSVLCLISGITFIGLRRALTTLSHGDSVNDDSGLNWTSIKAVLCSRAARPIIMVGLGASVFAAVTNFQTIYAQQNGLDYANYFLAYTATVIVCRFLFAEFIGGRSPYGTITLLLAVMLTSVLCFIFFTDSSLLYVLGAVLFGIGYGVSYPIVKAMAANDSEPELMSKTMQIFGFSYFIGVFGFPFIAGWIITTKGMILLLVAAAGMSALECILAARRYFRDRWLDSMKQSGK</sequence>
<dbReference type="InterPro" id="IPR020846">
    <property type="entry name" value="MFS_dom"/>
</dbReference>
<dbReference type="Pfam" id="PF07690">
    <property type="entry name" value="MFS_1"/>
    <property type="match status" value="1"/>
</dbReference>
<keyword evidence="7" id="KW-1185">Reference proteome</keyword>
<dbReference type="InterPro" id="IPR036259">
    <property type="entry name" value="MFS_trans_sf"/>
</dbReference>
<keyword evidence="3 4" id="KW-0472">Membrane</keyword>
<feature type="transmembrane region" description="Helical" evidence="4">
    <location>
        <begin position="157"/>
        <end position="180"/>
    </location>
</feature>
<evidence type="ECO:0000259" key="5">
    <source>
        <dbReference type="PROSITE" id="PS50850"/>
    </source>
</evidence>
<evidence type="ECO:0000256" key="3">
    <source>
        <dbReference type="ARBA" id="ARBA00023136"/>
    </source>
</evidence>
<keyword evidence="2 4" id="KW-1133">Transmembrane helix</keyword>
<dbReference type="PANTHER" id="PTHR23531">
    <property type="entry name" value="QUINOLENE RESISTANCE PROTEIN NORA"/>
    <property type="match status" value="1"/>
</dbReference>
<dbReference type="PROSITE" id="PS50850">
    <property type="entry name" value="MFS"/>
    <property type="match status" value="1"/>
</dbReference>
<dbReference type="InterPro" id="IPR011701">
    <property type="entry name" value="MFS"/>
</dbReference>
<feature type="transmembrane region" description="Helical" evidence="4">
    <location>
        <begin position="212"/>
        <end position="232"/>
    </location>
</feature>
<evidence type="ECO:0000256" key="4">
    <source>
        <dbReference type="SAM" id="Phobius"/>
    </source>
</evidence>
<dbReference type="PANTHER" id="PTHR23531:SF1">
    <property type="entry name" value="QUINOLENE RESISTANCE PROTEIN NORA"/>
    <property type="match status" value="1"/>
</dbReference>
<evidence type="ECO:0000313" key="7">
    <source>
        <dbReference type="Proteomes" id="UP001168167"/>
    </source>
</evidence>
<feature type="transmembrane region" description="Helical" evidence="4">
    <location>
        <begin position="338"/>
        <end position="356"/>
    </location>
</feature>
<dbReference type="Gene3D" id="1.20.1250.20">
    <property type="entry name" value="MFS general substrate transporter like domains"/>
    <property type="match status" value="1"/>
</dbReference>
<protein>
    <submittedName>
        <fullName evidence="6">MFS transporter</fullName>
    </submittedName>
</protein>
<feature type="transmembrane region" description="Helical" evidence="4">
    <location>
        <begin position="42"/>
        <end position="60"/>
    </location>
</feature>
<feature type="domain" description="Major facilitator superfamily (MFS) profile" evidence="5">
    <location>
        <begin position="3"/>
        <end position="384"/>
    </location>
</feature>
<gene>
    <name evidence="6" type="ORF">NQX30_01610</name>
</gene>
<dbReference type="EMBL" id="JANQAO010000001">
    <property type="protein sequence ID" value="MDM5147080.1"/>
    <property type="molecule type" value="Genomic_DNA"/>
</dbReference>
<feature type="transmembrane region" description="Helical" evidence="4">
    <location>
        <begin position="72"/>
        <end position="91"/>
    </location>
</feature>
<evidence type="ECO:0000256" key="1">
    <source>
        <dbReference type="ARBA" id="ARBA00022692"/>
    </source>
</evidence>
<evidence type="ECO:0000256" key="2">
    <source>
        <dbReference type="ARBA" id="ARBA00022989"/>
    </source>
</evidence>
<feature type="transmembrane region" description="Helical" evidence="4">
    <location>
        <begin position="362"/>
        <end position="384"/>
    </location>
</feature>
<dbReference type="Proteomes" id="UP001168167">
    <property type="component" value="Unassembled WGS sequence"/>
</dbReference>